<evidence type="ECO:0000256" key="1">
    <source>
        <dbReference type="SAM" id="MobiDB-lite"/>
    </source>
</evidence>
<dbReference type="Proteomes" id="UP000886653">
    <property type="component" value="Unassembled WGS sequence"/>
</dbReference>
<dbReference type="PANTHER" id="PTHR34693">
    <property type="entry name" value="PROTEIN PAR32"/>
    <property type="match status" value="1"/>
</dbReference>
<dbReference type="Pfam" id="PF12223">
    <property type="entry name" value="DUF3602"/>
    <property type="match status" value="2"/>
</dbReference>
<reference evidence="2" key="1">
    <citation type="submission" date="2013-11" db="EMBL/GenBank/DDBJ databases">
        <title>Genome sequence of the fusiform rust pathogen reveals effectors for host alternation and coevolution with pine.</title>
        <authorList>
            <consortium name="DOE Joint Genome Institute"/>
            <person name="Smith K."/>
            <person name="Pendleton A."/>
            <person name="Kubisiak T."/>
            <person name="Anderson C."/>
            <person name="Salamov A."/>
            <person name="Aerts A."/>
            <person name="Riley R."/>
            <person name="Clum A."/>
            <person name="Lindquist E."/>
            <person name="Ence D."/>
            <person name="Campbell M."/>
            <person name="Kronenberg Z."/>
            <person name="Feau N."/>
            <person name="Dhillon B."/>
            <person name="Hamelin R."/>
            <person name="Burleigh J."/>
            <person name="Smith J."/>
            <person name="Yandell M."/>
            <person name="Nelson C."/>
            <person name="Grigoriev I."/>
            <person name="Davis J."/>
        </authorList>
    </citation>
    <scope>NUCLEOTIDE SEQUENCE</scope>
    <source>
        <strain evidence="2">G11</strain>
    </source>
</reference>
<dbReference type="InterPro" id="IPR022024">
    <property type="entry name" value="DUF3602"/>
</dbReference>
<proteinExistence type="predicted"/>
<feature type="region of interest" description="Disordered" evidence="1">
    <location>
        <begin position="9"/>
        <end position="160"/>
    </location>
</feature>
<organism evidence="2 3">
    <name type="scientific">Cronartium quercuum f. sp. fusiforme G11</name>
    <dbReference type="NCBI Taxonomy" id="708437"/>
    <lineage>
        <taxon>Eukaryota</taxon>
        <taxon>Fungi</taxon>
        <taxon>Dikarya</taxon>
        <taxon>Basidiomycota</taxon>
        <taxon>Pucciniomycotina</taxon>
        <taxon>Pucciniomycetes</taxon>
        <taxon>Pucciniales</taxon>
        <taxon>Coleosporiaceae</taxon>
        <taxon>Cronartium</taxon>
    </lineage>
</organism>
<dbReference type="EMBL" id="MU167344">
    <property type="protein sequence ID" value="KAG0142577.1"/>
    <property type="molecule type" value="Genomic_DNA"/>
</dbReference>
<dbReference type="AlphaFoldDB" id="A0A9P6NE48"/>
<accession>A0A9P6NE48</accession>
<evidence type="ECO:0000313" key="3">
    <source>
        <dbReference type="Proteomes" id="UP000886653"/>
    </source>
</evidence>
<feature type="compositionally biased region" description="Basic residues" evidence="1">
    <location>
        <begin position="87"/>
        <end position="96"/>
    </location>
</feature>
<dbReference type="PANTHER" id="PTHR34693:SF1">
    <property type="entry name" value="PROTEIN PAR32"/>
    <property type="match status" value="1"/>
</dbReference>
<feature type="compositionally biased region" description="Basic and acidic residues" evidence="1">
    <location>
        <begin position="106"/>
        <end position="139"/>
    </location>
</feature>
<dbReference type="InterPro" id="IPR053203">
    <property type="entry name" value="Cisplatin_resist-associated"/>
</dbReference>
<gene>
    <name evidence="2" type="ORF">CROQUDRAFT_662365</name>
</gene>
<evidence type="ECO:0000313" key="2">
    <source>
        <dbReference type="EMBL" id="KAG0142577.1"/>
    </source>
</evidence>
<keyword evidence="3" id="KW-1185">Reference proteome</keyword>
<dbReference type="OrthoDB" id="2537432at2759"/>
<name>A0A9P6NE48_9BASI</name>
<protein>
    <submittedName>
        <fullName evidence="2">Uncharacterized protein</fullName>
    </submittedName>
</protein>
<feature type="compositionally biased region" description="Polar residues" evidence="1">
    <location>
        <begin position="21"/>
        <end position="37"/>
    </location>
</feature>
<feature type="compositionally biased region" description="Basic and acidic residues" evidence="1">
    <location>
        <begin position="76"/>
        <end position="86"/>
    </location>
</feature>
<sequence length="160" mass="17372">MTGIVERVRNAISPTRHIHHTTASGAETARNSVSTSADVAEDRGRSAHQQAYTTGRGGAGNIKSGVPADPNELSNEEDRVAQEQRSRRVLSPRSHGRGGAGNIRSPSRDPAERAQQEEQLRKLDEEDRRIEEAYDERTKHSAHSTGRGGAGNIYSSHNGL</sequence>
<comment type="caution">
    <text evidence="2">The sequence shown here is derived from an EMBL/GenBank/DDBJ whole genome shotgun (WGS) entry which is preliminary data.</text>
</comment>